<evidence type="ECO:0000256" key="5">
    <source>
        <dbReference type="ARBA" id="ARBA00022475"/>
    </source>
</evidence>
<dbReference type="PANTHER" id="PTHR13008:SF7">
    <property type="entry name" value="MAP KINASE-ACTIVATING DEATH DOMAIN PROTEIN"/>
    <property type="match status" value="1"/>
</dbReference>
<dbReference type="InterPro" id="IPR039980">
    <property type="entry name" value="MADD"/>
</dbReference>
<evidence type="ECO:0000256" key="8">
    <source>
        <dbReference type="ARBA" id="ARBA00022703"/>
    </source>
</evidence>
<dbReference type="SMART" id="SM00801">
    <property type="entry name" value="dDENN"/>
    <property type="match status" value="1"/>
</dbReference>
<sequence length="1610" mass="176951">MDEKGKELCPRLIDYLVIVGKRSRVRKSSQQSFDGGVSSSANIGATGSSVSVTNPELLRRYPTDDHKDFYLPTDVTVFCQPEGCITKGVPRRTQSLRDSHSFVFTLTEKDSAKIRYGVCLNFFECFETNRLSTYCKQSTNTSVQHSTITRRRDQKLSLTSLCLISHHPFLSTFRELLTLLKNLIDNCDYRIAHGALWSVLTGHWAETIPASVMHEIRELETWILMLLSAPVPVPGKTKVQLEVMPISIMPILEFALPDHTRFSLVDFPLHLPLELLGIDTAIKVLEAVMLECKVVLQSRNYNAVSMCVMAIVALLYPLEYMFPVIPLLPSYMPSAEQLLYAPTPFIIGIPSSFFVHKKITTLPNDVIVVDLDTNQVHMPHGMSLPELPEPDCTNLKNSFRASLGKMTMNTTDVNNIGGRHGSFESSYTIDSDVIDVAVRVAMIRFFNSANVFANFSEHTRTLRLYPRPVVALQIESFLRSRPHFTQFVLDLCKTQAVEYFAECSLCPRNETYVRVQTGTDNPEQIGDKIKWFSDALMPVHFTVYPNDSTLATIWHYTASNHMNSGSDSDEDNGSEGGNTDDAGSCSSIDDLVFESPDEIDPTLGNILRVLCIVEYTLMYECFIKGASKPLGEVNDVYREPLTLELPQSESALSIGSSSSGRSSPSSSVSTSAMDSEADFARLAENLALKSDSKGAFSFDHSDESTPIQNRKGMIAMKGFSSLQQPESITGTSNYKTPPLKVVGMKGIAHLTDSGEKVLGPQFMSALNGYAEKSHDMFSQMLNRTAPKAQALRDKTMRPIAAAAANRMEQSQHLVKTKTTTITNTNTAIQQSKNQQVVREICDQVLSGQGVGVFTYPKLKRLMEDESLRQLVCSKLNLGLETKHSEDDFVQDMHLNRSQYKGYVKVLQTCIVGLENSFNTPGSNGLASLFHVLEIAHTHFWAKESTAEAVTPASGLNTPSAAYLSSSPFAVHQQPSAAMSSSSSAAAQQQKRLPSTHIDTRIMSLSQANTSSVQIQSTSNDRPAEQTKKLSLAQQGGIISSQICCAAAAPFGQDADSVKSQDSSVASASVAAAHRQVCGIILPSGPPPPLPPRRPPPPRLPSLPTAAVACRSGFAGGAPSTISSLQQQESVNEGINQAIKIEDHEQVEGENYSKSHHLSSLNEVTTTNSEGTAMTSAEEQRSTASPSFSVAATNADNQMAVTTRTPPSQCAVALPSETATTTQQQSNDHNTTSSVQQQSTKGAVFDVDEKSETNTLVASQPSSGPSSPLPPRSLPVEQNVSSAMTATTDSPEMNRHYIYQDLILPSQNPLWQKMVFWENAFFDVVAQERDIVGMDQEPCEMIDRYSGLSECEKKRLELDEDRLLATLLHNLTAYMIMCGTGQKAIQQKIRRLLGKAHIGLVYSKTINQLLDQLPSTQSNGISLKPLGSRLMQKQSFTVHAGANAQGTLMFMEVCDDAVVLRAVTGAITDRWWYERLVNMTYSPKTKVLCLWRRHEDKVHMHKFYTKKCRELYACMKAAMERAAARGKVAVTGRDLGGEFPVHDSESNQGGLLQVRIDGVTLLFADRQACEIAWCLHRIFTVQFTLTTTNDEENASSSAAVAAVHNTGILKN</sequence>
<evidence type="ECO:0000313" key="12">
    <source>
        <dbReference type="EMBL" id="VDK47699.1"/>
    </source>
</evidence>
<feature type="domain" description="UDENN" evidence="11">
    <location>
        <begin position="32"/>
        <end position="511"/>
    </location>
</feature>
<dbReference type="PANTHER" id="PTHR13008">
    <property type="entry name" value="MAP-KINASE ACTIVATING DEATH DOMAIN PROTEIN MADD /DENN/AEX-3 C.ELEGANS"/>
    <property type="match status" value="1"/>
</dbReference>
<feature type="region of interest" description="Disordered" evidence="10">
    <location>
        <begin position="1079"/>
        <end position="1103"/>
    </location>
</feature>
<dbReference type="InterPro" id="IPR005113">
    <property type="entry name" value="uDENN_dom"/>
</dbReference>
<dbReference type="InterPro" id="IPR056574">
    <property type="entry name" value="Death_MADD"/>
</dbReference>
<dbReference type="FunFam" id="3.40.50.11500:FF:000010">
    <property type="entry name" value="Protein CBR-AEX-3"/>
    <property type="match status" value="1"/>
</dbReference>
<gene>
    <name evidence="12" type="ORF">ASIM_LOCUS12582</name>
</gene>
<dbReference type="InterPro" id="IPR005112">
    <property type="entry name" value="dDENN_dom"/>
</dbReference>
<keyword evidence="9" id="KW-0472">Membrane</keyword>
<organism evidence="14">
    <name type="scientific">Anisakis simplex</name>
    <name type="common">Herring worm</name>
    <dbReference type="NCBI Taxonomy" id="6269"/>
    <lineage>
        <taxon>Eukaryota</taxon>
        <taxon>Metazoa</taxon>
        <taxon>Ecdysozoa</taxon>
        <taxon>Nematoda</taxon>
        <taxon>Chromadorea</taxon>
        <taxon>Rhabditida</taxon>
        <taxon>Spirurina</taxon>
        <taxon>Ascaridomorpha</taxon>
        <taxon>Ascaridoidea</taxon>
        <taxon>Anisakidae</taxon>
        <taxon>Anisakis</taxon>
        <taxon>Anisakis simplex complex</taxon>
    </lineage>
</organism>
<keyword evidence="13" id="KW-1185">Reference proteome</keyword>
<evidence type="ECO:0000256" key="9">
    <source>
        <dbReference type="ARBA" id="ARBA00023136"/>
    </source>
</evidence>
<evidence type="ECO:0000256" key="2">
    <source>
        <dbReference type="ARBA" id="ARBA00004496"/>
    </source>
</evidence>
<dbReference type="SMART" id="SM00800">
    <property type="entry name" value="uDENN"/>
    <property type="match status" value="1"/>
</dbReference>
<dbReference type="Pfam" id="PF02141">
    <property type="entry name" value="DENN"/>
    <property type="match status" value="1"/>
</dbReference>
<evidence type="ECO:0000256" key="4">
    <source>
        <dbReference type="ARBA" id="ARBA00017868"/>
    </source>
</evidence>
<evidence type="ECO:0000313" key="13">
    <source>
        <dbReference type="Proteomes" id="UP000267096"/>
    </source>
</evidence>
<evidence type="ECO:0000256" key="6">
    <source>
        <dbReference type="ARBA" id="ARBA00022490"/>
    </source>
</evidence>
<feature type="compositionally biased region" description="Pro residues" evidence="10">
    <location>
        <begin position="1083"/>
        <end position="1100"/>
    </location>
</feature>
<feature type="region of interest" description="Disordered" evidence="10">
    <location>
        <begin position="973"/>
        <end position="993"/>
    </location>
</feature>
<accession>A0A0M3JXM9</accession>
<keyword evidence="5" id="KW-1003">Cell membrane</keyword>
<feature type="region of interest" description="Disordered" evidence="10">
    <location>
        <begin position="648"/>
        <end position="671"/>
    </location>
</feature>
<dbReference type="GO" id="GO:0032483">
    <property type="term" value="P:regulation of Rab protein signal transduction"/>
    <property type="evidence" value="ECO:0007669"/>
    <property type="project" value="TreeGrafter"/>
</dbReference>
<evidence type="ECO:0000256" key="10">
    <source>
        <dbReference type="SAM" id="MobiDB-lite"/>
    </source>
</evidence>
<feature type="compositionally biased region" description="Polar residues" evidence="10">
    <location>
        <begin position="1275"/>
        <end position="1286"/>
    </location>
</feature>
<keyword evidence="6" id="KW-0963">Cytoplasm</keyword>
<dbReference type="GO" id="GO:0006915">
    <property type="term" value="P:apoptotic process"/>
    <property type="evidence" value="ECO:0007669"/>
    <property type="project" value="UniProtKB-KW"/>
</dbReference>
<dbReference type="WBParaSite" id="ASIM_0001311601-mRNA-1">
    <property type="protein sequence ID" value="ASIM_0001311601-mRNA-1"/>
    <property type="gene ID" value="ASIM_0001311601"/>
</dbReference>
<dbReference type="PROSITE" id="PS50211">
    <property type="entry name" value="DENN"/>
    <property type="match status" value="1"/>
</dbReference>
<dbReference type="GO" id="GO:0005829">
    <property type="term" value="C:cytosol"/>
    <property type="evidence" value="ECO:0007669"/>
    <property type="project" value="TreeGrafter"/>
</dbReference>
<evidence type="ECO:0000259" key="11">
    <source>
        <dbReference type="PROSITE" id="PS50211"/>
    </source>
</evidence>
<comment type="subcellular location">
    <subcellularLocation>
        <location evidence="1">Cell membrane</location>
    </subcellularLocation>
    <subcellularLocation>
        <location evidence="2">Cytoplasm</location>
    </subcellularLocation>
</comment>
<feature type="compositionally biased region" description="Polar residues" evidence="10">
    <location>
        <begin position="1216"/>
        <end position="1240"/>
    </location>
</feature>
<dbReference type="InterPro" id="IPR043153">
    <property type="entry name" value="DENN_C"/>
</dbReference>
<dbReference type="Gene3D" id="3.40.50.11500">
    <property type="match status" value="1"/>
</dbReference>
<feature type="compositionally biased region" description="Polar residues" evidence="10">
    <location>
        <begin position="1157"/>
        <end position="1186"/>
    </location>
</feature>
<reference evidence="14" key="1">
    <citation type="submission" date="2016-04" db="UniProtKB">
        <authorList>
            <consortium name="WormBaseParasite"/>
        </authorList>
    </citation>
    <scope>IDENTIFICATION</scope>
</reference>
<feature type="region of interest" description="Disordered" evidence="10">
    <location>
        <begin position="563"/>
        <end position="587"/>
    </location>
</feature>
<comment type="similarity">
    <text evidence="3">Belongs to the MADD family.</text>
</comment>
<keyword evidence="7" id="KW-0344">Guanine-nucleotide releasing factor</keyword>
<dbReference type="GO" id="GO:0005085">
    <property type="term" value="F:guanyl-nucleotide exchange factor activity"/>
    <property type="evidence" value="ECO:0007669"/>
    <property type="project" value="UniProtKB-KW"/>
</dbReference>
<feature type="region of interest" description="Disordered" evidence="10">
    <location>
        <begin position="1252"/>
        <end position="1286"/>
    </location>
</feature>
<dbReference type="InterPro" id="IPR057469">
    <property type="entry name" value="PH_MADD"/>
</dbReference>
<feature type="region of interest" description="Disordered" evidence="10">
    <location>
        <begin position="1201"/>
        <end position="1240"/>
    </location>
</feature>
<feature type="region of interest" description="Disordered" evidence="10">
    <location>
        <begin position="1006"/>
        <end position="1028"/>
    </location>
</feature>
<dbReference type="Pfam" id="PF03456">
    <property type="entry name" value="uDENN"/>
    <property type="match status" value="1"/>
</dbReference>
<evidence type="ECO:0000313" key="14">
    <source>
        <dbReference type="WBParaSite" id="ASIM_0001311601-mRNA-1"/>
    </source>
</evidence>
<feature type="region of interest" description="Disordered" evidence="10">
    <location>
        <begin position="1146"/>
        <end position="1186"/>
    </location>
</feature>
<dbReference type="EMBL" id="UYRR01031213">
    <property type="protein sequence ID" value="VDK47699.1"/>
    <property type="molecule type" value="Genomic_DNA"/>
</dbReference>
<name>A0A0M3JXM9_ANISI</name>
<keyword evidence="8" id="KW-0053">Apoptosis</keyword>
<feature type="compositionally biased region" description="Low complexity" evidence="10">
    <location>
        <begin position="973"/>
        <end position="989"/>
    </location>
</feature>
<dbReference type="Pfam" id="PF23629">
    <property type="entry name" value="Death_MADD"/>
    <property type="match status" value="1"/>
</dbReference>
<dbReference type="Proteomes" id="UP000267096">
    <property type="component" value="Unassembled WGS sequence"/>
</dbReference>
<dbReference type="OrthoDB" id="6282239at2759"/>
<protein>
    <recommendedName>
        <fullName evidence="4">MAP kinase-activating death domain protein</fullName>
    </recommendedName>
</protein>
<dbReference type="Gene3D" id="3.30.450.200">
    <property type="match status" value="1"/>
</dbReference>
<dbReference type="Pfam" id="PF25328">
    <property type="entry name" value="PH_MADD"/>
    <property type="match status" value="1"/>
</dbReference>
<dbReference type="InterPro" id="IPR037516">
    <property type="entry name" value="Tripartite_DENN"/>
</dbReference>
<evidence type="ECO:0000256" key="7">
    <source>
        <dbReference type="ARBA" id="ARBA00022658"/>
    </source>
</evidence>
<dbReference type="GO" id="GO:0042981">
    <property type="term" value="P:regulation of apoptotic process"/>
    <property type="evidence" value="ECO:0007669"/>
    <property type="project" value="TreeGrafter"/>
</dbReference>
<dbReference type="GO" id="GO:0005886">
    <property type="term" value="C:plasma membrane"/>
    <property type="evidence" value="ECO:0007669"/>
    <property type="project" value="UniProtKB-SubCell"/>
</dbReference>
<dbReference type="SMART" id="SM00799">
    <property type="entry name" value="DENN"/>
    <property type="match status" value="1"/>
</dbReference>
<dbReference type="InterPro" id="IPR001194">
    <property type="entry name" value="cDENN_dom"/>
</dbReference>
<reference evidence="12 13" key="2">
    <citation type="submission" date="2018-11" db="EMBL/GenBank/DDBJ databases">
        <authorList>
            <consortium name="Pathogen Informatics"/>
        </authorList>
    </citation>
    <scope>NUCLEOTIDE SEQUENCE [LARGE SCALE GENOMIC DNA]</scope>
</reference>
<evidence type="ECO:0000256" key="3">
    <source>
        <dbReference type="ARBA" id="ARBA00005978"/>
    </source>
</evidence>
<proteinExistence type="inferred from homology"/>
<evidence type="ECO:0000256" key="1">
    <source>
        <dbReference type="ARBA" id="ARBA00004236"/>
    </source>
</evidence>
<feature type="compositionally biased region" description="Polar residues" evidence="10">
    <location>
        <begin position="1006"/>
        <end position="1020"/>
    </location>
</feature>